<evidence type="ECO:0000256" key="1">
    <source>
        <dbReference type="SAM" id="MobiDB-lite"/>
    </source>
</evidence>
<feature type="region of interest" description="Disordered" evidence="1">
    <location>
        <begin position="441"/>
        <end position="480"/>
    </location>
</feature>
<dbReference type="AlphaFoldDB" id="A0AA88VZF6"/>
<dbReference type="GO" id="GO:0000492">
    <property type="term" value="P:box C/D snoRNP assembly"/>
    <property type="evidence" value="ECO:0007669"/>
    <property type="project" value="TreeGrafter"/>
</dbReference>
<comment type="caution">
    <text evidence="2">The sequence shown here is derived from an EMBL/GenBank/DDBJ whole genome shotgun (WGS) entry which is preliminary data.</text>
</comment>
<gene>
    <name evidence="2" type="ORF">RJ639_009089</name>
</gene>
<evidence type="ECO:0000313" key="3">
    <source>
        <dbReference type="Proteomes" id="UP001188597"/>
    </source>
</evidence>
<dbReference type="GO" id="GO:0005634">
    <property type="term" value="C:nucleus"/>
    <property type="evidence" value="ECO:0007669"/>
    <property type="project" value="TreeGrafter"/>
</dbReference>
<dbReference type="GO" id="GO:0003723">
    <property type="term" value="F:RNA binding"/>
    <property type="evidence" value="ECO:0007669"/>
    <property type="project" value="InterPro"/>
</dbReference>
<dbReference type="PANTHER" id="PTHR13309">
    <property type="entry name" value="NUCLEAR FRAGILE X MENTAL RETARDATION PROTEIN INTERACTING PROTEIN 1"/>
    <property type="match status" value="1"/>
</dbReference>
<keyword evidence="3" id="KW-1185">Reference proteome</keyword>
<dbReference type="Proteomes" id="UP001188597">
    <property type="component" value="Unassembled WGS sequence"/>
</dbReference>
<accession>A0AA88VZF6</accession>
<dbReference type="PANTHER" id="PTHR13309:SF0">
    <property type="entry name" value="FMR1-INTERACTING PROTEIN NUFIP1"/>
    <property type="match status" value="1"/>
</dbReference>
<organism evidence="2 3">
    <name type="scientific">Escallonia herrerae</name>
    <dbReference type="NCBI Taxonomy" id="1293975"/>
    <lineage>
        <taxon>Eukaryota</taxon>
        <taxon>Viridiplantae</taxon>
        <taxon>Streptophyta</taxon>
        <taxon>Embryophyta</taxon>
        <taxon>Tracheophyta</taxon>
        <taxon>Spermatophyta</taxon>
        <taxon>Magnoliopsida</taxon>
        <taxon>eudicotyledons</taxon>
        <taxon>Gunneridae</taxon>
        <taxon>Pentapetalae</taxon>
        <taxon>asterids</taxon>
        <taxon>campanulids</taxon>
        <taxon>Escalloniales</taxon>
        <taxon>Escalloniaceae</taxon>
        <taxon>Escallonia</taxon>
    </lineage>
</organism>
<reference evidence="2" key="1">
    <citation type="submission" date="2022-12" db="EMBL/GenBank/DDBJ databases">
        <title>Draft genome assemblies for two species of Escallonia (Escalloniales).</title>
        <authorList>
            <person name="Chanderbali A."/>
            <person name="Dervinis C."/>
            <person name="Anghel I."/>
            <person name="Soltis D."/>
            <person name="Soltis P."/>
            <person name="Zapata F."/>
        </authorList>
    </citation>
    <scope>NUCLEOTIDE SEQUENCE</scope>
    <source>
        <strain evidence="2">UCBG64.0493</strain>
        <tissue evidence="2">Leaf</tissue>
    </source>
</reference>
<name>A0AA88VZF6_9ASTE</name>
<evidence type="ECO:0000313" key="2">
    <source>
        <dbReference type="EMBL" id="KAK3014420.1"/>
    </source>
</evidence>
<proteinExistence type="predicted"/>
<dbReference type="EMBL" id="JAVXUP010001222">
    <property type="protein sequence ID" value="KAK3014420.1"/>
    <property type="molecule type" value="Genomic_DNA"/>
</dbReference>
<sequence length="600" mass="67743">MGMINQGIGTNGNPAMPNRPVSTPSPCFTSAPNQPFPLQNNMSHLGPGVFFPHNFNPVSMNQMNYSHQPNGQFFAQNSVNPFAYFNQNACLPNGQFCLPSPVQGMNHFAQMQMPNFVVPNNVPVFQCQVSHGMVPQNPNFVANQQLGMLQANGAMQHGNQGLILPAMNATPNPSQQLQGKSPLLNGFGLVQSQQSQNFSPQVFTKSLVTFIANGASSRRQLEMVIEEGRVTIRDMQGPTLLVASGRGGYKLDRGRKSNSTNQIPVQKKRWVKVPRRKVGSGGGTLLKKLAEIERKNCKWVGLEEEWCAKALEEIEDLDSRESVEPSFGCGKIVDRELQLEQNPSLKMLFHRVMPRLFYLQKVAQKMTEPEGTEKDAKLWRQQLKEILAKQAELGCEVAEIPSQYLSDAEKLVHGREEKRRTFNKKGRFQNKFNKRGRLHQNDRFTKKQRSAAHDSYTVTDQNDDSIKTDGAVNNNRSIKPAMNQREPTLLQKLLSADIRRDKSRLLQVFRFMVMNSFFKDWPEKPLRFPLVTVKENKVDGKGELVEDGYSQVKKGVFRGSEKTAIKKSYEDGEEANKICELERNEGDIRTEMEEEGEIID</sequence>
<dbReference type="InterPro" id="IPR039136">
    <property type="entry name" value="NUFIP1-like"/>
</dbReference>
<protein>
    <submittedName>
        <fullName evidence="2">Uncharacterized protein</fullName>
    </submittedName>
</protein>